<reference evidence="1" key="1">
    <citation type="submission" date="2022-11" db="EMBL/GenBank/DDBJ databases">
        <authorList>
            <person name="Petersen C."/>
        </authorList>
    </citation>
    <scope>NUCLEOTIDE SEQUENCE</scope>
    <source>
        <strain evidence="1">IBT 22155</strain>
    </source>
</reference>
<keyword evidence="2" id="KW-1185">Reference proteome</keyword>
<organism evidence="1 2">
    <name type="scientific">Penicillium bovifimosum</name>
    <dbReference type="NCBI Taxonomy" id="126998"/>
    <lineage>
        <taxon>Eukaryota</taxon>
        <taxon>Fungi</taxon>
        <taxon>Dikarya</taxon>
        <taxon>Ascomycota</taxon>
        <taxon>Pezizomycotina</taxon>
        <taxon>Eurotiomycetes</taxon>
        <taxon>Eurotiomycetidae</taxon>
        <taxon>Eurotiales</taxon>
        <taxon>Aspergillaceae</taxon>
        <taxon>Penicillium</taxon>
    </lineage>
</organism>
<dbReference type="RefSeq" id="XP_056517377.1">
    <property type="nucleotide sequence ID" value="XM_056671004.1"/>
</dbReference>
<dbReference type="GeneID" id="81410175"/>
<dbReference type="OrthoDB" id="2687876at2759"/>
<evidence type="ECO:0000313" key="1">
    <source>
        <dbReference type="EMBL" id="KAJ5120873.1"/>
    </source>
</evidence>
<evidence type="ECO:0000313" key="2">
    <source>
        <dbReference type="Proteomes" id="UP001149079"/>
    </source>
</evidence>
<dbReference type="Proteomes" id="UP001149079">
    <property type="component" value="Unassembled WGS sequence"/>
</dbReference>
<dbReference type="AlphaFoldDB" id="A0A9W9GI16"/>
<sequence>MPRHRRDDVTPFDPVSWLWWHPNVRSFNDEEKAWLNIDTSRAPRETFIEVYRRAYRVRSVDEMAEHVRTKCLGDPSLICTMLISANPTNTSSSSATLFSTWL</sequence>
<dbReference type="EMBL" id="JAPQKL010000008">
    <property type="protein sequence ID" value="KAJ5120873.1"/>
    <property type="molecule type" value="Genomic_DNA"/>
</dbReference>
<comment type="caution">
    <text evidence="1">The sequence shown here is derived from an EMBL/GenBank/DDBJ whole genome shotgun (WGS) entry which is preliminary data.</text>
</comment>
<name>A0A9W9GI16_9EURO</name>
<proteinExistence type="predicted"/>
<gene>
    <name evidence="1" type="ORF">N7515_010261</name>
</gene>
<accession>A0A9W9GI16</accession>
<protein>
    <submittedName>
        <fullName evidence="1">Uncharacterized protein</fullName>
    </submittedName>
</protein>
<reference evidence="1" key="2">
    <citation type="journal article" date="2023" name="IMA Fungus">
        <title>Comparative genomic study of the Penicillium genus elucidates a diverse pangenome and 15 lateral gene transfer events.</title>
        <authorList>
            <person name="Petersen C."/>
            <person name="Sorensen T."/>
            <person name="Nielsen M.R."/>
            <person name="Sondergaard T.E."/>
            <person name="Sorensen J.L."/>
            <person name="Fitzpatrick D.A."/>
            <person name="Frisvad J.C."/>
            <person name="Nielsen K.L."/>
        </authorList>
    </citation>
    <scope>NUCLEOTIDE SEQUENCE</scope>
    <source>
        <strain evidence="1">IBT 22155</strain>
    </source>
</reference>